<gene>
    <name evidence="3" type="ORF">HOLleu_22640</name>
</gene>
<protein>
    <recommendedName>
        <fullName evidence="2">NACHT domain-containing protein</fullName>
    </recommendedName>
</protein>
<evidence type="ECO:0000313" key="3">
    <source>
        <dbReference type="EMBL" id="KAJ8035416.1"/>
    </source>
</evidence>
<evidence type="ECO:0000259" key="2">
    <source>
        <dbReference type="PROSITE" id="PS50837"/>
    </source>
</evidence>
<feature type="domain" description="NACHT" evidence="2">
    <location>
        <begin position="374"/>
        <end position="461"/>
    </location>
</feature>
<dbReference type="EMBL" id="JAIZAY010000010">
    <property type="protein sequence ID" value="KAJ8035416.1"/>
    <property type="molecule type" value="Genomic_DNA"/>
</dbReference>
<proteinExistence type="predicted"/>
<evidence type="ECO:0000256" key="1">
    <source>
        <dbReference type="SAM" id="SignalP"/>
    </source>
</evidence>
<dbReference type="PANTHER" id="PTHR46312">
    <property type="entry name" value="NACHT DOMAIN-CONTAINING PROTEIN"/>
    <property type="match status" value="1"/>
</dbReference>
<dbReference type="SUPFAM" id="SSF48726">
    <property type="entry name" value="Immunoglobulin"/>
    <property type="match status" value="1"/>
</dbReference>
<evidence type="ECO:0000313" key="4">
    <source>
        <dbReference type="Proteomes" id="UP001152320"/>
    </source>
</evidence>
<dbReference type="Pfam" id="PF05729">
    <property type="entry name" value="NACHT"/>
    <property type="match status" value="1"/>
</dbReference>
<dbReference type="InterPro" id="IPR036179">
    <property type="entry name" value="Ig-like_dom_sf"/>
</dbReference>
<comment type="caution">
    <text evidence="3">The sequence shown here is derived from an EMBL/GenBank/DDBJ whole genome shotgun (WGS) entry which is preliminary data.</text>
</comment>
<dbReference type="InterPro" id="IPR027417">
    <property type="entry name" value="P-loop_NTPase"/>
</dbReference>
<dbReference type="AlphaFoldDB" id="A0A9Q1H7N3"/>
<dbReference type="OrthoDB" id="120976at2759"/>
<keyword evidence="1" id="KW-0732">Signal</keyword>
<dbReference type="Gene3D" id="3.40.50.300">
    <property type="entry name" value="P-loop containing nucleotide triphosphate hydrolases"/>
    <property type="match status" value="1"/>
</dbReference>
<feature type="signal peptide" evidence="1">
    <location>
        <begin position="1"/>
        <end position="21"/>
    </location>
</feature>
<reference evidence="3" key="1">
    <citation type="submission" date="2021-10" db="EMBL/GenBank/DDBJ databases">
        <title>Tropical sea cucumber genome reveals ecological adaptation and Cuvierian tubules defense mechanism.</title>
        <authorList>
            <person name="Chen T."/>
        </authorList>
    </citation>
    <scope>NUCLEOTIDE SEQUENCE</scope>
    <source>
        <strain evidence="3">Nanhai2018</strain>
        <tissue evidence="3">Muscle</tissue>
    </source>
</reference>
<name>A0A9Q1H7N3_HOLLE</name>
<sequence>MALLSVLVAVSLLSSVSQTCAMTSCPRVVAVEIGTNYSITCTAETSVNDFYWYKGPASEKDLLGKLENGTKSISEPHKNDYDVSRSGALVILNARIIHESRYDLVTFDANDNLEKERVIVNITISPDPPCPLINDCTSCNKCELPQANKSAGILECKVDGSRPLVPLRWKSVSQNGISVTYHPHIQQNDDSTDSWNSSVSLEYNITVPCDSKIILQCVAEDPQHILHSTVSTIEISTDPCLTGTSANLPLDRTATTSSPKSSTVAGFLVPSVFLFVVLVSGCTAIYKYRTKSNAGDAALPLLPLPDSELVQELVQTLKDKSYEKFCYLQPLPWGEAIDIAALYTESLCTVTKNKKTSDIPSNELTTAENITRQRLVIFIGEHGDGRTTFLKHVVYEWVKGREDVFLVIFIPLKEVKTDKTLSKFLIEDILNTRKFKTEHVEAILQSEEKHCLVILDGLEDLPESFQKGETDKRDLHTRNLITIDETLQGRENEKYRNLHVWISSREEDWNSSRRPKCNVKVEMKGFSKFHFSRYVQKSCWHYINQAMSENNIQATEEDNDVYNKVRNFLEENNILKDYKNTPLLVNLMVHAMAAKYASALPYLQDKPITNMGTLIHVVIDCMKQRFVSKNPSFDRKLFSTLEDKLGEIALQHKTKLEVKDSNFWIDKIGKEQVKTACQIGLLKLIKDSPSTARFSGIEFYHQHIQEYLAALFIVKNPEGFSKYEQTIEQCGNGNGYGIKKFIRELNDLQAV</sequence>
<feature type="chain" id="PRO_5040185800" description="NACHT domain-containing protein" evidence="1">
    <location>
        <begin position="22"/>
        <end position="751"/>
    </location>
</feature>
<dbReference type="Proteomes" id="UP001152320">
    <property type="component" value="Chromosome 10"/>
</dbReference>
<dbReference type="InterPro" id="IPR007111">
    <property type="entry name" value="NACHT_NTPase"/>
</dbReference>
<dbReference type="PROSITE" id="PS50837">
    <property type="entry name" value="NACHT"/>
    <property type="match status" value="1"/>
</dbReference>
<organism evidence="3 4">
    <name type="scientific">Holothuria leucospilota</name>
    <name type="common">Black long sea cucumber</name>
    <name type="synonym">Mertensiothuria leucospilota</name>
    <dbReference type="NCBI Taxonomy" id="206669"/>
    <lineage>
        <taxon>Eukaryota</taxon>
        <taxon>Metazoa</taxon>
        <taxon>Echinodermata</taxon>
        <taxon>Eleutherozoa</taxon>
        <taxon>Echinozoa</taxon>
        <taxon>Holothuroidea</taxon>
        <taxon>Aspidochirotacea</taxon>
        <taxon>Aspidochirotida</taxon>
        <taxon>Holothuriidae</taxon>
        <taxon>Holothuria</taxon>
    </lineage>
</organism>
<dbReference type="SUPFAM" id="SSF52540">
    <property type="entry name" value="P-loop containing nucleoside triphosphate hydrolases"/>
    <property type="match status" value="1"/>
</dbReference>
<accession>A0A9Q1H7N3</accession>
<dbReference type="PANTHER" id="PTHR46312:SF2">
    <property type="entry name" value="NUCLEOTIDE-BINDING OLIGOMERIZATION DOMAIN-CONTAINING PROTEIN 2-LIKE"/>
    <property type="match status" value="1"/>
</dbReference>
<keyword evidence="4" id="KW-1185">Reference proteome</keyword>